<dbReference type="PANTHER" id="PTHR27008">
    <property type="entry name" value="OS04G0122200 PROTEIN"/>
    <property type="match status" value="1"/>
</dbReference>
<dbReference type="GO" id="GO:0006952">
    <property type="term" value="P:defense response"/>
    <property type="evidence" value="ECO:0007669"/>
    <property type="project" value="UniProtKB-ARBA"/>
</dbReference>
<evidence type="ECO:0000256" key="6">
    <source>
        <dbReference type="ARBA" id="ARBA00022989"/>
    </source>
</evidence>
<evidence type="ECO:0000256" key="3">
    <source>
        <dbReference type="ARBA" id="ARBA00022692"/>
    </source>
</evidence>
<dbReference type="PROSITE" id="PS51450">
    <property type="entry name" value="LRR"/>
    <property type="match status" value="1"/>
</dbReference>
<dbReference type="EMBL" id="AYRZ02000002">
    <property type="protein sequence ID" value="PHT89804.1"/>
    <property type="molecule type" value="Genomic_DNA"/>
</dbReference>
<evidence type="ECO:0000256" key="8">
    <source>
        <dbReference type="ARBA" id="ARBA00023180"/>
    </source>
</evidence>
<dbReference type="SUPFAM" id="SSF52058">
    <property type="entry name" value="L domain-like"/>
    <property type="match status" value="2"/>
</dbReference>
<evidence type="ECO:0000256" key="9">
    <source>
        <dbReference type="SAM" id="Phobius"/>
    </source>
</evidence>
<dbReference type="Pfam" id="PF00560">
    <property type="entry name" value="LRR_1"/>
    <property type="match status" value="7"/>
</dbReference>
<dbReference type="GO" id="GO:0051707">
    <property type="term" value="P:response to other organism"/>
    <property type="evidence" value="ECO:0007669"/>
    <property type="project" value="UniProtKB-ARBA"/>
</dbReference>
<keyword evidence="5" id="KW-0677">Repeat</keyword>
<dbReference type="Gramene" id="PHT89804">
    <property type="protein sequence ID" value="PHT89804"/>
    <property type="gene ID" value="T459_04917"/>
</dbReference>
<comment type="caution">
    <text evidence="10">The sequence shown here is derived from an EMBL/GenBank/DDBJ whole genome shotgun (WGS) entry which is preliminary data.</text>
</comment>
<dbReference type="Gene3D" id="3.80.10.10">
    <property type="entry name" value="Ribonuclease Inhibitor"/>
    <property type="match status" value="2"/>
</dbReference>
<keyword evidence="11" id="KW-1185">Reference proteome</keyword>
<dbReference type="Proteomes" id="UP000222542">
    <property type="component" value="Unassembled WGS sequence"/>
</dbReference>
<evidence type="ECO:0000256" key="2">
    <source>
        <dbReference type="ARBA" id="ARBA00022614"/>
    </source>
</evidence>
<dbReference type="InterPro" id="IPR003591">
    <property type="entry name" value="Leu-rich_rpt_typical-subtyp"/>
</dbReference>
<evidence type="ECO:0000256" key="5">
    <source>
        <dbReference type="ARBA" id="ARBA00022737"/>
    </source>
</evidence>
<keyword evidence="6 9" id="KW-1133">Transmembrane helix</keyword>
<dbReference type="PANTHER" id="PTHR27008:SF559">
    <property type="entry name" value="LRR RECEPTOR-LIKE SERINE_THREONINE-PROTEIN KINASE FLS2"/>
    <property type="match status" value="1"/>
</dbReference>
<protein>
    <submittedName>
        <fullName evidence="10">Uncharacterized protein</fullName>
    </submittedName>
</protein>
<dbReference type="InterPro" id="IPR051809">
    <property type="entry name" value="Plant_receptor-like_S/T_kinase"/>
</dbReference>
<dbReference type="GO" id="GO:0016020">
    <property type="term" value="C:membrane"/>
    <property type="evidence" value="ECO:0007669"/>
    <property type="project" value="UniProtKB-SubCell"/>
</dbReference>
<evidence type="ECO:0000313" key="10">
    <source>
        <dbReference type="EMBL" id="PHT89804.1"/>
    </source>
</evidence>
<dbReference type="AlphaFoldDB" id="A0A2G3A6E4"/>
<evidence type="ECO:0000313" key="11">
    <source>
        <dbReference type="Proteomes" id="UP000222542"/>
    </source>
</evidence>
<evidence type="ECO:0000256" key="1">
    <source>
        <dbReference type="ARBA" id="ARBA00004167"/>
    </source>
</evidence>
<comment type="subcellular location">
    <subcellularLocation>
        <location evidence="1">Membrane</location>
        <topology evidence="1">Single-pass membrane protein</topology>
    </subcellularLocation>
</comment>
<sequence length="493" mass="53978">MNEFTGSIPASIFNVSTLQILDFEGNKLSGTLPSDLGRRMPNLKRLYCGTNKLSGFISGYISNSSRLTLVDLSGNSFTDPIPESLGNLQYREVLNVGENNFFSASTLIFLTSLTNCFKVRFLRLDENPWDGVFPASVGNFTESLQIFEVESCELKGVIPQEVGNLTGVIRMSLFNNDLTGHIPNTIQGMVKLQELYLDSNNIEGIIPDALCNLKNFGALSLFNNHFSGSVPPCFGKVTSLRNLHLAYNGLNSSLPSSLGNLQDLLEFNVSSNLLSGKIPLEIGILKAARLIDLSKNGFSGNIPSSLRGLDVLINLSLAHNILDGPIPDSFGKMLALQFLDLSYNHLSGEIPKSLEALVYLKYMNFSFNKLSGEIPTGGPFANATNQSFSSNDALCGDSKFHVSPCVIKSPKRKKAILVLYVLFGVGLLFLAFGAYVYSRLRKKKKNVGLADVSLVKEHERISYYELEQATKGFSESNLLGKGSFSKVFKGIRK</sequence>
<reference evidence="10 11" key="2">
    <citation type="journal article" date="2017" name="Genome Biol.">
        <title>New reference genome sequences of hot pepper reveal the massive evolution of plant disease-resistance genes by retroduplication.</title>
        <authorList>
            <person name="Kim S."/>
            <person name="Park J."/>
            <person name="Yeom S.I."/>
            <person name="Kim Y.M."/>
            <person name="Seo E."/>
            <person name="Kim K.T."/>
            <person name="Kim M.S."/>
            <person name="Lee J.M."/>
            <person name="Cheong K."/>
            <person name="Shin H.S."/>
            <person name="Kim S.B."/>
            <person name="Han K."/>
            <person name="Lee J."/>
            <person name="Park M."/>
            <person name="Lee H.A."/>
            <person name="Lee H.Y."/>
            <person name="Lee Y."/>
            <person name="Oh S."/>
            <person name="Lee J.H."/>
            <person name="Choi E."/>
            <person name="Choi E."/>
            <person name="Lee S.E."/>
            <person name="Jeon J."/>
            <person name="Kim H."/>
            <person name="Choi G."/>
            <person name="Song H."/>
            <person name="Lee J."/>
            <person name="Lee S.C."/>
            <person name="Kwon J.K."/>
            <person name="Lee H.Y."/>
            <person name="Koo N."/>
            <person name="Hong Y."/>
            <person name="Kim R.W."/>
            <person name="Kang W.H."/>
            <person name="Huh J.H."/>
            <person name="Kang B.C."/>
            <person name="Yang T.J."/>
            <person name="Lee Y.H."/>
            <person name="Bennetzen J.L."/>
            <person name="Choi D."/>
        </authorList>
    </citation>
    <scope>NUCLEOTIDE SEQUENCE [LARGE SCALE GENOMIC DNA]</scope>
    <source>
        <strain evidence="11">cv. CM334</strain>
    </source>
</reference>
<dbReference type="Gene3D" id="3.30.200.20">
    <property type="entry name" value="Phosphorylase Kinase, domain 1"/>
    <property type="match status" value="1"/>
</dbReference>
<gene>
    <name evidence="10" type="ORF">T459_04917</name>
</gene>
<keyword evidence="2" id="KW-0433">Leucine-rich repeat</keyword>
<dbReference type="SMART" id="SM00369">
    <property type="entry name" value="LRR_TYP"/>
    <property type="match status" value="4"/>
</dbReference>
<accession>A0A2G3A6E4</accession>
<keyword evidence="4" id="KW-0732">Signal</keyword>
<keyword evidence="3 9" id="KW-0812">Transmembrane</keyword>
<dbReference type="InterPro" id="IPR001611">
    <property type="entry name" value="Leu-rich_rpt"/>
</dbReference>
<keyword evidence="8" id="KW-0325">Glycoprotein</keyword>
<dbReference type="FunFam" id="3.80.10.10:FF:000095">
    <property type="entry name" value="LRR receptor-like serine/threonine-protein kinase GSO1"/>
    <property type="match status" value="1"/>
</dbReference>
<reference evidence="10 11" key="1">
    <citation type="journal article" date="2014" name="Nat. Genet.">
        <title>Genome sequence of the hot pepper provides insights into the evolution of pungency in Capsicum species.</title>
        <authorList>
            <person name="Kim S."/>
            <person name="Park M."/>
            <person name="Yeom S.I."/>
            <person name="Kim Y.M."/>
            <person name="Lee J.M."/>
            <person name="Lee H.A."/>
            <person name="Seo E."/>
            <person name="Choi J."/>
            <person name="Cheong K."/>
            <person name="Kim K.T."/>
            <person name="Jung K."/>
            <person name="Lee G.W."/>
            <person name="Oh S.K."/>
            <person name="Bae C."/>
            <person name="Kim S.B."/>
            <person name="Lee H.Y."/>
            <person name="Kim S.Y."/>
            <person name="Kim M.S."/>
            <person name="Kang B.C."/>
            <person name="Jo Y.D."/>
            <person name="Yang H.B."/>
            <person name="Jeong H.J."/>
            <person name="Kang W.H."/>
            <person name="Kwon J.K."/>
            <person name="Shin C."/>
            <person name="Lim J.Y."/>
            <person name="Park J.H."/>
            <person name="Huh J.H."/>
            <person name="Kim J.S."/>
            <person name="Kim B.D."/>
            <person name="Cohen O."/>
            <person name="Paran I."/>
            <person name="Suh M.C."/>
            <person name="Lee S.B."/>
            <person name="Kim Y.K."/>
            <person name="Shin Y."/>
            <person name="Noh S.J."/>
            <person name="Park J."/>
            <person name="Seo Y.S."/>
            <person name="Kwon S.Y."/>
            <person name="Kim H.A."/>
            <person name="Park J.M."/>
            <person name="Kim H.J."/>
            <person name="Choi S.B."/>
            <person name="Bosland P.W."/>
            <person name="Reeves G."/>
            <person name="Jo S.H."/>
            <person name="Lee B.W."/>
            <person name="Cho H.T."/>
            <person name="Choi H.S."/>
            <person name="Lee M.S."/>
            <person name="Yu Y."/>
            <person name="Do Choi Y."/>
            <person name="Park B.S."/>
            <person name="van Deynze A."/>
            <person name="Ashrafi H."/>
            <person name="Hill T."/>
            <person name="Kim W.T."/>
            <person name="Pai H.S."/>
            <person name="Ahn H.K."/>
            <person name="Yeam I."/>
            <person name="Giovannoni J.J."/>
            <person name="Rose J.K."/>
            <person name="Sorensen I."/>
            <person name="Lee S.J."/>
            <person name="Kim R.W."/>
            <person name="Choi I.Y."/>
            <person name="Choi B.S."/>
            <person name="Lim J.S."/>
            <person name="Lee Y.H."/>
            <person name="Choi D."/>
        </authorList>
    </citation>
    <scope>NUCLEOTIDE SEQUENCE [LARGE SCALE GENOMIC DNA]</scope>
    <source>
        <strain evidence="11">cv. CM334</strain>
    </source>
</reference>
<dbReference type="FunFam" id="3.80.10.10:FF:000041">
    <property type="entry name" value="LRR receptor-like serine/threonine-protein kinase ERECTA"/>
    <property type="match status" value="1"/>
</dbReference>
<organism evidence="10 11">
    <name type="scientific">Capsicum annuum</name>
    <name type="common">Capsicum pepper</name>
    <dbReference type="NCBI Taxonomy" id="4072"/>
    <lineage>
        <taxon>Eukaryota</taxon>
        <taxon>Viridiplantae</taxon>
        <taxon>Streptophyta</taxon>
        <taxon>Embryophyta</taxon>
        <taxon>Tracheophyta</taxon>
        <taxon>Spermatophyta</taxon>
        <taxon>Magnoliopsida</taxon>
        <taxon>eudicotyledons</taxon>
        <taxon>Gunneridae</taxon>
        <taxon>Pentapetalae</taxon>
        <taxon>asterids</taxon>
        <taxon>lamiids</taxon>
        <taxon>Solanales</taxon>
        <taxon>Solanaceae</taxon>
        <taxon>Solanoideae</taxon>
        <taxon>Capsiceae</taxon>
        <taxon>Capsicum</taxon>
    </lineage>
</organism>
<keyword evidence="7 9" id="KW-0472">Membrane</keyword>
<feature type="transmembrane region" description="Helical" evidence="9">
    <location>
        <begin position="415"/>
        <end position="437"/>
    </location>
</feature>
<dbReference type="OMA" id="ERHCHEV"/>
<name>A0A2G3A6E4_CAPAN</name>
<evidence type="ECO:0000256" key="4">
    <source>
        <dbReference type="ARBA" id="ARBA00022729"/>
    </source>
</evidence>
<evidence type="ECO:0000256" key="7">
    <source>
        <dbReference type="ARBA" id="ARBA00023136"/>
    </source>
</evidence>
<dbReference type="InterPro" id="IPR032675">
    <property type="entry name" value="LRR_dom_sf"/>
</dbReference>
<proteinExistence type="predicted"/>